<evidence type="ECO:0000313" key="1">
    <source>
        <dbReference type="EMBL" id="TEB33057.1"/>
    </source>
</evidence>
<sequence length="501" mass="56445">MSGRGEFDQWQDRLGRRRTDFVDVLPDELWVKIFKNSMADGPAQVAKNSYALRSFRRVTNPFLLNSVCKEWRRICKAHAEVWDTVFMAFAWMDGETKEMIKAFKQRVNALGLWMLRAGTRTISLTYRIIETDYFPFDNSNAMGLPRIVAYHARRIKYLDCVVSSTWYNIFKRVPFPVLEKLKFICGDYAEHIAGDGGYPFGHDYCRWTQDSVLDLAGSCSKLTTVWLEASFSSIGLMLPWDQIVDIEVGHVERALAIEILERLPNLRRCKMAMVPYVTDDDWMQSPDNHGRFEGRGRVTATALETLALRTLAPSAFGDILGIAPLSLKGIDVHNFNEPPLDEGLVLDPLLPFASTLETLSIGFCSPLDTDQLVAALSQLNAIVSLTIAFGDQAEPLDDGFMRSVLTTPGVLPRLQRVFVATSDLWIGDDALLKFLRYRGHANANGDSVSCERIREVRLGLMEGAVAPRLQLETVAELGRMVANGLQFRIEHVTGQLERVEE</sequence>
<keyword evidence="2" id="KW-1185">Reference proteome</keyword>
<dbReference type="Proteomes" id="UP000298030">
    <property type="component" value="Unassembled WGS sequence"/>
</dbReference>
<dbReference type="Gene3D" id="3.80.10.10">
    <property type="entry name" value="Ribonuclease Inhibitor"/>
    <property type="match status" value="1"/>
</dbReference>
<proteinExistence type="predicted"/>
<protein>
    <submittedName>
        <fullName evidence="1">Uncharacterized protein</fullName>
    </submittedName>
</protein>
<dbReference type="Gene3D" id="1.20.1280.50">
    <property type="match status" value="1"/>
</dbReference>
<name>A0A4Y7TFV1_COPMI</name>
<evidence type="ECO:0000313" key="2">
    <source>
        <dbReference type="Proteomes" id="UP000298030"/>
    </source>
</evidence>
<dbReference type="OrthoDB" id="3056337at2759"/>
<accession>A0A4Y7TFV1</accession>
<dbReference type="EMBL" id="QPFP01000013">
    <property type="protein sequence ID" value="TEB33057.1"/>
    <property type="molecule type" value="Genomic_DNA"/>
</dbReference>
<gene>
    <name evidence="1" type="ORF">FA13DRAFT_181131</name>
</gene>
<dbReference type="InterPro" id="IPR032675">
    <property type="entry name" value="LRR_dom_sf"/>
</dbReference>
<organism evidence="1 2">
    <name type="scientific">Coprinellus micaceus</name>
    <name type="common">Glistening ink-cap mushroom</name>
    <name type="synonym">Coprinus micaceus</name>
    <dbReference type="NCBI Taxonomy" id="71717"/>
    <lineage>
        <taxon>Eukaryota</taxon>
        <taxon>Fungi</taxon>
        <taxon>Dikarya</taxon>
        <taxon>Basidiomycota</taxon>
        <taxon>Agaricomycotina</taxon>
        <taxon>Agaricomycetes</taxon>
        <taxon>Agaricomycetidae</taxon>
        <taxon>Agaricales</taxon>
        <taxon>Agaricineae</taxon>
        <taxon>Psathyrellaceae</taxon>
        <taxon>Coprinellus</taxon>
    </lineage>
</organism>
<comment type="caution">
    <text evidence="1">The sequence shown here is derived from an EMBL/GenBank/DDBJ whole genome shotgun (WGS) entry which is preliminary data.</text>
</comment>
<reference evidence="1 2" key="1">
    <citation type="journal article" date="2019" name="Nat. Ecol. Evol.">
        <title>Megaphylogeny resolves global patterns of mushroom evolution.</title>
        <authorList>
            <person name="Varga T."/>
            <person name="Krizsan K."/>
            <person name="Foldi C."/>
            <person name="Dima B."/>
            <person name="Sanchez-Garcia M."/>
            <person name="Sanchez-Ramirez S."/>
            <person name="Szollosi G.J."/>
            <person name="Szarkandi J.G."/>
            <person name="Papp V."/>
            <person name="Albert L."/>
            <person name="Andreopoulos W."/>
            <person name="Angelini C."/>
            <person name="Antonin V."/>
            <person name="Barry K.W."/>
            <person name="Bougher N.L."/>
            <person name="Buchanan P."/>
            <person name="Buyck B."/>
            <person name="Bense V."/>
            <person name="Catcheside P."/>
            <person name="Chovatia M."/>
            <person name="Cooper J."/>
            <person name="Damon W."/>
            <person name="Desjardin D."/>
            <person name="Finy P."/>
            <person name="Geml J."/>
            <person name="Haridas S."/>
            <person name="Hughes K."/>
            <person name="Justo A."/>
            <person name="Karasinski D."/>
            <person name="Kautmanova I."/>
            <person name="Kiss B."/>
            <person name="Kocsube S."/>
            <person name="Kotiranta H."/>
            <person name="LaButti K.M."/>
            <person name="Lechner B.E."/>
            <person name="Liimatainen K."/>
            <person name="Lipzen A."/>
            <person name="Lukacs Z."/>
            <person name="Mihaltcheva S."/>
            <person name="Morgado L.N."/>
            <person name="Niskanen T."/>
            <person name="Noordeloos M.E."/>
            <person name="Ohm R.A."/>
            <person name="Ortiz-Santana B."/>
            <person name="Ovrebo C."/>
            <person name="Racz N."/>
            <person name="Riley R."/>
            <person name="Savchenko A."/>
            <person name="Shiryaev A."/>
            <person name="Soop K."/>
            <person name="Spirin V."/>
            <person name="Szebenyi C."/>
            <person name="Tomsovsky M."/>
            <person name="Tulloss R.E."/>
            <person name="Uehling J."/>
            <person name="Grigoriev I.V."/>
            <person name="Vagvolgyi C."/>
            <person name="Papp T."/>
            <person name="Martin F.M."/>
            <person name="Miettinen O."/>
            <person name="Hibbett D.S."/>
            <person name="Nagy L.G."/>
        </authorList>
    </citation>
    <scope>NUCLEOTIDE SEQUENCE [LARGE SCALE GENOMIC DNA]</scope>
    <source>
        <strain evidence="1 2">FP101781</strain>
    </source>
</reference>
<dbReference type="AlphaFoldDB" id="A0A4Y7TFV1"/>